<evidence type="ECO:0000259" key="1">
    <source>
        <dbReference type="Pfam" id="PF02036"/>
    </source>
</evidence>
<dbReference type="InterPro" id="IPR036527">
    <property type="entry name" value="SCP2_sterol-bd_dom_sf"/>
</dbReference>
<dbReference type="SUPFAM" id="SSF55718">
    <property type="entry name" value="SCP-like"/>
    <property type="match status" value="1"/>
</dbReference>
<organism evidence="2 3">
    <name type="scientific">Saccharomycopsis crataegensis</name>
    <dbReference type="NCBI Taxonomy" id="43959"/>
    <lineage>
        <taxon>Eukaryota</taxon>
        <taxon>Fungi</taxon>
        <taxon>Dikarya</taxon>
        <taxon>Ascomycota</taxon>
        <taxon>Saccharomycotina</taxon>
        <taxon>Saccharomycetes</taxon>
        <taxon>Saccharomycopsidaceae</taxon>
        <taxon>Saccharomycopsis</taxon>
    </lineage>
</organism>
<dbReference type="Proteomes" id="UP001360560">
    <property type="component" value="Unassembled WGS sequence"/>
</dbReference>
<evidence type="ECO:0000313" key="3">
    <source>
        <dbReference type="Proteomes" id="UP001360560"/>
    </source>
</evidence>
<dbReference type="GeneID" id="90071803"/>
<protein>
    <recommendedName>
        <fullName evidence="1">SCP2 domain-containing protein</fullName>
    </recommendedName>
</protein>
<dbReference type="PANTHER" id="PTHR10094:SF25">
    <property type="entry name" value="SCP2 STEROL-BINDING DOMAIN-CONTAINING PROTEIN 1"/>
    <property type="match status" value="1"/>
</dbReference>
<evidence type="ECO:0000313" key="2">
    <source>
        <dbReference type="EMBL" id="GMM33824.1"/>
    </source>
</evidence>
<keyword evidence="3" id="KW-1185">Reference proteome</keyword>
<comment type="caution">
    <text evidence="2">The sequence shown here is derived from an EMBL/GenBank/DDBJ whole genome shotgun (WGS) entry which is preliminary data.</text>
</comment>
<name>A0AAV5QHI6_9ASCO</name>
<dbReference type="AlphaFoldDB" id="A0AAV5QHI6"/>
<sequence>MSIKVQGFKSSDLLDQVNSQLTNDQGFRKNAIHTVGAAIVFNVKNKNGQHQAWVLDLKDSGKISRIDPTDVKKYDAQIITSDANLKKLIAGKASAQALFMSGRLKLRGDVAKAASVESIFKQKVKAKL</sequence>
<dbReference type="Pfam" id="PF02036">
    <property type="entry name" value="SCP2"/>
    <property type="match status" value="1"/>
</dbReference>
<dbReference type="InterPro" id="IPR003033">
    <property type="entry name" value="SCP2_sterol-bd_dom"/>
</dbReference>
<accession>A0AAV5QHI6</accession>
<proteinExistence type="predicted"/>
<dbReference type="RefSeq" id="XP_064850824.1">
    <property type="nucleotide sequence ID" value="XM_064994752.1"/>
</dbReference>
<reference evidence="2 3" key="1">
    <citation type="journal article" date="2023" name="Elife">
        <title>Identification of key yeast species and microbe-microbe interactions impacting larval growth of Drosophila in the wild.</title>
        <authorList>
            <person name="Mure A."/>
            <person name="Sugiura Y."/>
            <person name="Maeda R."/>
            <person name="Honda K."/>
            <person name="Sakurai N."/>
            <person name="Takahashi Y."/>
            <person name="Watada M."/>
            <person name="Katoh T."/>
            <person name="Gotoh A."/>
            <person name="Gotoh Y."/>
            <person name="Taniguchi I."/>
            <person name="Nakamura K."/>
            <person name="Hayashi T."/>
            <person name="Katayama T."/>
            <person name="Uemura T."/>
            <person name="Hattori Y."/>
        </authorList>
    </citation>
    <scope>NUCLEOTIDE SEQUENCE [LARGE SCALE GENOMIC DNA]</scope>
    <source>
        <strain evidence="2 3">SC-9</strain>
    </source>
</reference>
<dbReference type="GO" id="GO:0005829">
    <property type="term" value="C:cytosol"/>
    <property type="evidence" value="ECO:0007669"/>
    <property type="project" value="TreeGrafter"/>
</dbReference>
<dbReference type="PANTHER" id="PTHR10094">
    <property type="entry name" value="STEROL CARRIER PROTEIN 2 SCP-2 FAMILY PROTEIN"/>
    <property type="match status" value="1"/>
</dbReference>
<feature type="domain" description="SCP2" evidence="1">
    <location>
        <begin position="23"/>
        <end position="121"/>
    </location>
</feature>
<dbReference type="Gene3D" id="3.30.1050.10">
    <property type="entry name" value="SCP2 sterol-binding domain"/>
    <property type="match status" value="1"/>
</dbReference>
<gene>
    <name evidence="2" type="ORF">DASC09_011490</name>
</gene>
<dbReference type="EMBL" id="BTFZ01000002">
    <property type="protein sequence ID" value="GMM33824.1"/>
    <property type="molecule type" value="Genomic_DNA"/>
</dbReference>